<evidence type="ECO:0000313" key="1">
    <source>
        <dbReference type="EMBL" id="ETO15614.1"/>
    </source>
</evidence>
<dbReference type="Proteomes" id="UP000023152">
    <property type="component" value="Unassembled WGS sequence"/>
</dbReference>
<reference evidence="1 2" key="1">
    <citation type="journal article" date="2013" name="Curr. Biol.">
        <title>The Genome of the Foraminiferan Reticulomyxa filosa.</title>
        <authorList>
            <person name="Glockner G."/>
            <person name="Hulsmann N."/>
            <person name="Schleicher M."/>
            <person name="Noegel A.A."/>
            <person name="Eichinger L."/>
            <person name="Gallinger C."/>
            <person name="Pawlowski J."/>
            <person name="Sierra R."/>
            <person name="Euteneuer U."/>
            <person name="Pillet L."/>
            <person name="Moustafa A."/>
            <person name="Platzer M."/>
            <person name="Groth M."/>
            <person name="Szafranski K."/>
            <person name="Schliwa M."/>
        </authorList>
    </citation>
    <scope>NUCLEOTIDE SEQUENCE [LARGE SCALE GENOMIC DNA]</scope>
</reference>
<dbReference type="EMBL" id="ASPP01018954">
    <property type="protein sequence ID" value="ETO15614.1"/>
    <property type="molecule type" value="Genomic_DNA"/>
</dbReference>
<comment type="caution">
    <text evidence="1">The sequence shown here is derived from an EMBL/GenBank/DDBJ whole genome shotgun (WGS) entry which is preliminary data.</text>
</comment>
<gene>
    <name evidence="1" type="ORF">RFI_21750</name>
</gene>
<sequence length="248" mass="28275">MSEIESENENKSKSDSFVFVFDIDFLRETFVDPLSELQTKQLPQLCTLPAMPKAFFVPQCVQLGNEILICGGTGLRKCYSYHVAKEQYKEICEYPREVILNGHNMANVKRDLCGAQAVVGGPKSNLLFITRKPKALDVINLDTFEYLEDVKDLSSPLSYHSFDHHSMVLLDSNRFLLICEEDILWCEFNEQTKTFAYQIDIQRALSICNFFGIVKFFHLVLLFGGRNGSGKSQRIFAIVSHSTEQSCM</sequence>
<proteinExistence type="predicted"/>
<dbReference type="SUPFAM" id="SSF50965">
    <property type="entry name" value="Galactose oxidase, central domain"/>
    <property type="match status" value="1"/>
</dbReference>
<name>X6MP24_RETFI</name>
<dbReference type="AlphaFoldDB" id="X6MP24"/>
<keyword evidence="2" id="KW-1185">Reference proteome</keyword>
<protein>
    <submittedName>
        <fullName evidence="1">Uncharacterized protein</fullName>
    </submittedName>
</protein>
<dbReference type="InterPro" id="IPR011043">
    <property type="entry name" value="Gal_Oxase/kelch_b-propeller"/>
</dbReference>
<organism evidence="1 2">
    <name type="scientific">Reticulomyxa filosa</name>
    <dbReference type="NCBI Taxonomy" id="46433"/>
    <lineage>
        <taxon>Eukaryota</taxon>
        <taxon>Sar</taxon>
        <taxon>Rhizaria</taxon>
        <taxon>Retaria</taxon>
        <taxon>Foraminifera</taxon>
        <taxon>Monothalamids</taxon>
        <taxon>Reticulomyxidae</taxon>
        <taxon>Reticulomyxa</taxon>
    </lineage>
</organism>
<evidence type="ECO:0000313" key="2">
    <source>
        <dbReference type="Proteomes" id="UP000023152"/>
    </source>
</evidence>
<accession>X6MP24</accession>